<proteinExistence type="predicted"/>
<gene>
    <name evidence="2" type="ORF">ENW96_01440</name>
</gene>
<dbReference type="InterPro" id="IPR036061">
    <property type="entry name" value="CheW-like_dom_sf"/>
</dbReference>
<dbReference type="Gene3D" id="2.40.50.180">
    <property type="entry name" value="CheA-289, Domain 4"/>
    <property type="match status" value="1"/>
</dbReference>
<reference evidence="2" key="1">
    <citation type="journal article" date="2020" name="mSystems">
        <title>Genome- and Community-Level Interaction Insights into Carbon Utilization and Element Cycling Functions of Hydrothermarchaeota in Hydrothermal Sediment.</title>
        <authorList>
            <person name="Zhou Z."/>
            <person name="Liu Y."/>
            <person name="Xu W."/>
            <person name="Pan J."/>
            <person name="Luo Z.H."/>
            <person name="Li M."/>
        </authorList>
    </citation>
    <scope>NUCLEOTIDE SEQUENCE [LARGE SCALE GENOMIC DNA]</scope>
    <source>
        <strain evidence="2">SpSt-897</strain>
    </source>
</reference>
<dbReference type="Pfam" id="PF01584">
    <property type="entry name" value="CheW"/>
    <property type="match status" value="1"/>
</dbReference>
<protein>
    <submittedName>
        <fullName evidence="2">Chemotaxis protein CheW</fullName>
    </submittedName>
</protein>
<dbReference type="AlphaFoldDB" id="A0A7C3UW57"/>
<feature type="domain" description="CheW-like" evidence="1">
    <location>
        <begin position="19"/>
        <end position="163"/>
    </location>
</feature>
<dbReference type="PANTHER" id="PTHR22617:SF41">
    <property type="entry name" value="CHEMOTAXIS SIGNAL TRANSDUCTION SYSTEM ADAPTOR PROTEIN CHEW"/>
    <property type="match status" value="1"/>
</dbReference>
<comment type="caution">
    <text evidence="2">The sequence shown here is derived from an EMBL/GenBank/DDBJ whole genome shotgun (WGS) entry which is preliminary data.</text>
</comment>
<dbReference type="PANTHER" id="PTHR22617">
    <property type="entry name" value="CHEMOTAXIS SENSOR HISTIDINE KINASE-RELATED"/>
    <property type="match status" value="1"/>
</dbReference>
<dbReference type="GO" id="GO:0007165">
    <property type="term" value="P:signal transduction"/>
    <property type="evidence" value="ECO:0007669"/>
    <property type="project" value="InterPro"/>
</dbReference>
<dbReference type="SMART" id="SM00260">
    <property type="entry name" value="CheW"/>
    <property type="match status" value="1"/>
</dbReference>
<dbReference type="GO" id="GO:0006935">
    <property type="term" value="P:chemotaxis"/>
    <property type="evidence" value="ECO:0007669"/>
    <property type="project" value="InterPro"/>
</dbReference>
<dbReference type="SUPFAM" id="SSF50341">
    <property type="entry name" value="CheW-like"/>
    <property type="match status" value="1"/>
</dbReference>
<evidence type="ECO:0000259" key="1">
    <source>
        <dbReference type="PROSITE" id="PS50851"/>
    </source>
</evidence>
<dbReference type="Gene3D" id="2.30.30.40">
    <property type="entry name" value="SH3 Domains"/>
    <property type="match status" value="1"/>
</dbReference>
<dbReference type="InterPro" id="IPR039315">
    <property type="entry name" value="CheW"/>
</dbReference>
<sequence length="171" mass="18656">MGQAARALDQETQALHELEGKHLTFTLADEDFGLEILKVREIIGMLDITAIPQTPPYIKGVINLRGRVIPVIDLRLKFGLPPVEYGERTCIIVVEVKTALGPVQMGVVVDTVSEVVNVNGADIEPAPSFGSRFDTRTILGLAKARGTIKILLDIDRVMETRELAALEDLGN</sequence>
<dbReference type="EMBL" id="DTMF01000039">
    <property type="protein sequence ID" value="HGF33038.1"/>
    <property type="molecule type" value="Genomic_DNA"/>
</dbReference>
<dbReference type="InterPro" id="IPR002545">
    <property type="entry name" value="CheW-lke_dom"/>
</dbReference>
<accession>A0A7C3UW57</accession>
<organism evidence="2">
    <name type="scientific">Desulfobacca acetoxidans</name>
    <dbReference type="NCBI Taxonomy" id="60893"/>
    <lineage>
        <taxon>Bacteria</taxon>
        <taxon>Pseudomonadati</taxon>
        <taxon>Thermodesulfobacteriota</taxon>
        <taxon>Desulfobaccia</taxon>
        <taxon>Desulfobaccales</taxon>
        <taxon>Desulfobaccaceae</taxon>
        <taxon>Desulfobacca</taxon>
    </lineage>
</organism>
<evidence type="ECO:0000313" key="2">
    <source>
        <dbReference type="EMBL" id="HGF33038.1"/>
    </source>
</evidence>
<dbReference type="PROSITE" id="PS50851">
    <property type="entry name" value="CHEW"/>
    <property type="match status" value="1"/>
</dbReference>
<name>A0A7C3UW57_9BACT</name>
<dbReference type="GO" id="GO:0005829">
    <property type="term" value="C:cytosol"/>
    <property type="evidence" value="ECO:0007669"/>
    <property type="project" value="TreeGrafter"/>
</dbReference>